<dbReference type="Pfam" id="PF00067">
    <property type="entry name" value="p450"/>
    <property type="match status" value="1"/>
</dbReference>
<evidence type="ECO:0000256" key="4">
    <source>
        <dbReference type="ARBA" id="ARBA00023004"/>
    </source>
</evidence>
<gene>
    <name evidence="6" type="ORF">EAE98_011204</name>
</gene>
<evidence type="ECO:0000256" key="1">
    <source>
        <dbReference type="ARBA" id="ARBA00010617"/>
    </source>
</evidence>
<sequence length="299" mass="33240">MSFGVILMFGKQLCPSTIPAPWANDMKDANAIGQNALTRYFEMSTSQRPGACWLVEALEIEMKAVGIQAPDIAAYLTMIYWVINANAWKVSFWMLAYVLHNPSLLAKIRLELKLIMTTPASQDPNSLANSFVPTATPHFLALYHEVLRLITSSVSVRNIASPTYVGGKELQPGGRVIIPYRQLILNDEVFGADAGGFHPERFMTNDKLNVNPSYRPYGCGSTYCPGRFLAKAEVLTCVALALWRFDMQLIDKEDIGLDIHEKSFESRAKTQFPRLEIKKPCLGIMGPVDGDDVFVNISS</sequence>
<dbReference type="RefSeq" id="XP_038804830.1">
    <property type="nucleotide sequence ID" value="XM_038958826.1"/>
</dbReference>
<dbReference type="InterPro" id="IPR036396">
    <property type="entry name" value="Cyt_P450_sf"/>
</dbReference>
<evidence type="ECO:0000256" key="5">
    <source>
        <dbReference type="ARBA" id="ARBA00023026"/>
    </source>
</evidence>
<dbReference type="Gene3D" id="1.10.630.10">
    <property type="entry name" value="Cytochrome P450"/>
    <property type="match status" value="1"/>
</dbReference>
<evidence type="ECO:0000313" key="6">
    <source>
        <dbReference type="EMBL" id="KAF7915338.1"/>
    </source>
</evidence>
<evidence type="ECO:0000256" key="2">
    <source>
        <dbReference type="ARBA" id="ARBA00022617"/>
    </source>
</evidence>
<keyword evidence="3" id="KW-0479">Metal-binding</keyword>
<name>A0ABQ7I6L9_9HELO</name>
<dbReference type="PANTHER" id="PTHR24304:SF2">
    <property type="entry name" value="24-HYDROXYCHOLESTEROL 7-ALPHA-HYDROXYLASE"/>
    <property type="match status" value="1"/>
</dbReference>
<proteinExistence type="inferred from homology"/>
<keyword evidence="4" id="KW-0408">Iron</keyword>
<accession>A0ABQ7I6L9</accession>
<dbReference type="Proteomes" id="UP000783213">
    <property type="component" value="Unassembled WGS sequence"/>
</dbReference>
<dbReference type="PRINTS" id="PR00463">
    <property type="entry name" value="EP450I"/>
</dbReference>
<dbReference type="InterPro" id="IPR002401">
    <property type="entry name" value="Cyt_P450_E_grp-I"/>
</dbReference>
<evidence type="ECO:0000313" key="7">
    <source>
        <dbReference type="Proteomes" id="UP000783213"/>
    </source>
</evidence>
<comment type="caution">
    <text evidence="6">The sequence shown here is derived from an EMBL/GenBank/DDBJ whole genome shotgun (WGS) entry which is preliminary data.</text>
</comment>
<keyword evidence="5" id="KW-0843">Virulence</keyword>
<organism evidence="6 7">
    <name type="scientific">Botrytis deweyae</name>
    <dbReference type="NCBI Taxonomy" id="2478750"/>
    <lineage>
        <taxon>Eukaryota</taxon>
        <taxon>Fungi</taxon>
        <taxon>Dikarya</taxon>
        <taxon>Ascomycota</taxon>
        <taxon>Pezizomycotina</taxon>
        <taxon>Leotiomycetes</taxon>
        <taxon>Helotiales</taxon>
        <taxon>Sclerotiniaceae</taxon>
        <taxon>Botrytis</taxon>
    </lineage>
</organism>
<dbReference type="PANTHER" id="PTHR24304">
    <property type="entry name" value="CYTOCHROME P450 FAMILY 7"/>
    <property type="match status" value="1"/>
</dbReference>
<comment type="similarity">
    <text evidence="1">Belongs to the cytochrome P450 family.</text>
</comment>
<dbReference type="EMBL" id="RCSX01000045">
    <property type="protein sequence ID" value="KAF7915338.1"/>
    <property type="molecule type" value="Genomic_DNA"/>
</dbReference>
<dbReference type="InterPro" id="IPR001128">
    <property type="entry name" value="Cyt_P450"/>
</dbReference>
<dbReference type="SUPFAM" id="SSF48264">
    <property type="entry name" value="Cytochrome P450"/>
    <property type="match status" value="1"/>
</dbReference>
<protein>
    <recommendedName>
        <fullName evidence="8">Cytochrome P450</fullName>
    </recommendedName>
</protein>
<reference evidence="6 7" key="1">
    <citation type="journal article" date="2020" name="Genome Biol. Evol.">
        <title>Comparative genomics of Sclerotiniaceae.</title>
        <authorList>
            <person name="Valero Jimenez C.A."/>
            <person name="Steentjes M."/>
            <person name="Scholten O.E."/>
            <person name="Van Kan J.A.L."/>
        </authorList>
    </citation>
    <scope>NUCLEOTIDE SEQUENCE [LARGE SCALE GENOMIC DNA]</scope>
    <source>
        <strain evidence="6 7">B1</strain>
    </source>
</reference>
<dbReference type="GeneID" id="62237975"/>
<evidence type="ECO:0000256" key="3">
    <source>
        <dbReference type="ARBA" id="ARBA00022723"/>
    </source>
</evidence>
<evidence type="ECO:0008006" key="8">
    <source>
        <dbReference type="Google" id="ProtNLM"/>
    </source>
</evidence>
<keyword evidence="7" id="KW-1185">Reference proteome</keyword>
<keyword evidence="2" id="KW-0349">Heme</keyword>
<dbReference type="InterPro" id="IPR050529">
    <property type="entry name" value="CYP450_sterol_14alpha_dmase"/>
</dbReference>